<dbReference type="EC" id="3.2.1.143" evidence="2"/>
<dbReference type="Proteomes" id="UP000275846">
    <property type="component" value="Unassembled WGS sequence"/>
</dbReference>
<organism evidence="10">
    <name type="scientific">Schistocephalus solidus</name>
    <name type="common">Tapeworm</name>
    <dbReference type="NCBI Taxonomy" id="70667"/>
    <lineage>
        <taxon>Eukaryota</taxon>
        <taxon>Metazoa</taxon>
        <taxon>Spiralia</taxon>
        <taxon>Lophotrochozoa</taxon>
        <taxon>Platyhelminthes</taxon>
        <taxon>Cestoda</taxon>
        <taxon>Eucestoda</taxon>
        <taxon>Diphyllobothriidea</taxon>
        <taxon>Diphyllobothriidae</taxon>
        <taxon>Schistocephalus</taxon>
    </lineage>
</organism>
<evidence type="ECO:0000256" key="2">
    <source>
        <dbReference type="ARBA" id="ARBA00012255"/>
    </source>
</evidence>
<dbReference type="AlphaFoldDB" id="A0A183SF10"/>
<evidence type="ECO:0000259" key="6">
    <source>
        <dbReference type="Pfam" id="PF05028"/>
    </source>
</evidence>
<gene>
    <name evidence="8" type="ORF">SSLN_LOCUS2808</name>
</gene>
<dbReference type="GO" id="GO:0004649">
    <property type="term" value="F:poly(ADP-ribose) glycohydrolase activity"/>
    <property type="evidence" value="ECO:0007669"/>
    <property type="project" value="UniProtKB-EC"/>
</dbReference>
<feature type="binding site" evidence="5">
    <location>
        <position position="289"/>
    </location>
    <ligand>
        <name>substrate</name>
    </ligand>
</feature>
<dbReference type="InterPro" id="IPR046372">
    <property type="entry name" value="PARG_cat_C"/>
</dbReference>
<dbReference type="InterPro" id="IPR007724">
    <property type="entry name" value="Poly_GlycHdrlase"/>
</dbReference>
<sequence length="923" mass="102835">MIRRQVAKRQLSIEDAFLQSAKKSPNESESSERYFFTQNLHLLPINEESDMGGNETLDVRLYEKVSVRRWDVIQRVLSQKIDSATAFQIAVNTYNNRYARTWNVDCLSAALRQRPDFVPLLQKIADLALKAPDLVTQPVPLLRQNKERSLSLSQLQIACLLANAFYSTFPRRNATGVNSEYSDFPTINFSSLFCGTGYTDESNVEKIICLLHYFSRVFDKDGPPSGTVTFTRRCLHSPPDFSVSEVLVGSIPFGVSSSCLIEDTQGTALHVDFANRLLGGGVLHSGCVQEEILLCITPELLVGRLFLEALLPHEAILIFGAERFSTYTGYSRTFKWAGDFREADHGTVRDKEGRWEKVVTVIDAVCFSDPQLQFHARFLRRELLKAYAGFTDIAAPYRSLPAIVVSGHWGCGAFNGNKALKALLQLMASAQAGKALAYSTFGEELFAKEILRVYDSLTSSQCTVGKSCLLHRLRTLLLCRLWYILTHLEPPKVHTDEESTEYVFQTVLQQLTTAATPKETGSANEVILSYNRKYEPYWDVGSLSAALQKRPDFRSLLKKIADLALRLPELVTQPIPLLRQNKEMSLSLSQLQIACLLANAFYCTFPQRTSPGAESEYRNFPTINFISLFCTSTARTAGTLNSPGRMVKGKASSIKIEKLICLLHYFSRVLGEDGPPTGVVTFSRRCLEKPPDFESSEVLIGSVPFGTSPSCLIEDADGDNIHVDFANRFLGGGVLRWGCVQEEIMCVIKPEMLVGRLFLESLLPHEAALVFGAERFSNYTGYSGSFKWAGDFREAEHCESRDAAGRWKKVTAVIDAVRFTNPRVQFQKSFIQRELNKAYIGFTDLAAPYERLPATVISGHWGCGAYRGNKALKALIQLMACAQAGKALGYSTFGEKTFADDVQRVYTSLAASSCTVGKQVCFK</sequence>
<evidence type="ECO:0000256" key="3">
    <source>
        <dbReference type="ARBA" id="ARBA00022801"/>
    </source>
</evidence>
<evidence type="ECO:0000313" key="9">
    <source>
        <dbReference type="Proteomes" id="UP000275846"/>
    </source>
</evidence>
<proteinExistence type="inferred from homology"/>
<feature type="domain" description="PARG helical" evidence="7">
    <location>
        <begin position="553"/>
        <end position="684"/>
    </location>
</feature>
<feature type="active site" evidence="4">
    <location>
        <position position="290"/>
    </location>
</feature>
<feature type="domain" description="PARG catalytic Macro" evidence="6">
    <location>
        <begin position="252"/>
        <end position="445"/>
    </location>
</feature>
<evidence type="ECO:0000259" key="7">
    <source>
        <dbReference type="Pfam" id="PF20811"/>
    </source>
</evidence>
<dbReference type="PANTHER" id="PTHR12837">
    <property type="entry name" value="POLY ADP-RIBOSE GLYCOHYDROLASE"/>
    <property type="match status" value="1"/>
</dbReference>
<evidence type="ECO:0000256" key="4">
    <source>
        <dbReference type="PIRSR" id="PIRSR607724-1"/>
    </source>
</evidence>
<dbReference type="GO" id="GO:0005737">
    <property type="term" value="C:cytoplasm"/>
    <property type="evidence" value="ECO:0007669"/>
    <property type="project" value="TreeGrafter"/>
</dbReference>
<feature type="domain" description="PARG catalytic Macro" evidence="6">
    <location>
        <begin position="707"/>
        <end position="898"/>
    </location>
</feature>
<dbReference type="OrthoDB" id="1937899at2759"/>
<reference evidence="10" key="1">
    <citation type="submission" date="2016-06" db="UniProtKB">
        <authorList>
            <consortium name="WormBaseParasite"/>
        </authorList>
    </citation>
    <scope>IDENTIFICATION</scope>
</reference>
<dbReference type="EMBL" id="UYSU01032341">
    <property type="protein sequence ID" value="VDL89193.1"/>
    <property type="molecule type" value="Genomic_DNA"/>
</dbReference>
<dbReference type="Pfam" id="PF20811">
    <property type="entry name" value="PARG_cat_N"/>
    <property type="match status" value="2"/>
</dbReference>
<protein>
    <recommendedName>
        <fullName evidence="2">poly(ADP-ribose) glycohydrolase</fullName>
        <ecNumber evidence="2">3.2.1.143</ecNumber>
    </recommendedName>
</protein>
<dbReference type="GO" id="GO:0009225">
    <property type="term" value="P:nucleotide-sugar metabolic process"/>
    <property type="evidence" value="ECO:0007669"/>
    <property type="project" value="TreeGrafter"/>
</dbReference>
<feature type="binding site" evidence="5">
    <location>
        <position position="275"/>
    </location>
    <ligand>
        <name>substrate</name>
    </ligand>
</feature>
<dbReference type="GO" id="GO:0005975">
    <property type="term" value="P:carbohydrate metabolic process"/>
    <property type="evidence" value="ECO:0007669"/>
    <property type="project" value="InterPro"/>
</dbReference>
<comment type="similarity">
    <text evidence="1">Belongs to the poly(ADP-ribose) glycohydrolase family.</text>
</comment>
<dbReference type="PANTHER" id="PTHR12837:SF15">
    <property type="entry name" value="POLY(ADP-RIBOSE) GLYCOHYDROLASE"/>
    <property type="match status" value="1"/>
</dbReference>
<evidence type="ECO:0000256" key="5">
    <source>
        <dbReference type="PIRSR" id="PIRSR607724-2"/>
    </source>
</evidence>
<feature type="domain" description="PARG helical" evidence="7">
    <location>
        <begin position="119"/>
        <end position="232"/>
    </location>
</feature>
<keyword evidence="3" id="KW-0378">Hydrolase</keyword>
<accession>A0A183SF10</accession>
<dbReference type="GO" id="GO:0006282">
    <property type="term" value="P:regulation of DNA repair"/>
    <property type="evidence" value="ECO:0007669"/>
    <property type="project" value="InterPro"/>
</dbReference>
<evidence type="ECO:0000256" key="1">
    <source>
        <dbReference type="ARBA" id="ARBA00009545"/>
    </source>
</evidence>
<dbReference type="GO" id="GO:1990966">
    <property type="term" value="P:ATP generation from poly-ADP-D-ribose"/>
    <property type="evidence" value="ECO:0007669"/>
    <property type="project" value="TreeGrafter"/>
</dbReference>
<dbReference type="WBParaSite" id="SSLN_0000289501-mRNA-1">
    <property type="protein sequence ID" value="SSLN_0000289501-mRNA-1"/>
    <property type="gene ID" value="SSLN_0000289501"/>
</dbReference>
<evidence type="ECO:0000313" key="8">
    <source>
        <dbReference type="EMBL" id="VDL89193.1"/>
    </source>
</evidence>
<feature type="binding site" evidence="5">
    <location>
        <position position="330"/>
    </location>
    <ligand>
        <name>substrate</name>
    </ligand>
</feature>
<dbReference type="InterPro" id="IPR048362">
    <property type="entry name" value="PARG_helical"/>
</dbReference>
<feature type="active site" evidence="4">
    <location>
        <position position="291"/>
    </location>
</feature>
<dbReference type="STRING" id="70667.A0A183SF10"/>
<evidence type="ECO:0000313" key="10">
    <source>
        <dbReference type="WBParaSite" id="SSLN_0000289501-mRNA-1"/>
    </source>
</evidence>
<keyword evidence="9" id="KW-1185">Reference proteome</keyword>
<dbReference type="GO" id="GO:0005634">
    <property type="term" value="C:nucleus"/>
    <property type="evidence" value="ECO:0007669"/>
    <property type="project" value="TreeGrafter"/>
</dbReference>
<reference evidence="8 9" key="2">
    <citation type="submission" date="2018-11" db="EMBL/GenBank/DDBJ databases">
        <authorList>
            <consortium name="Pathogen Informatics"/>
        </authorList>
    </citation>
    <scope>NUCLEOTIDE SEQUENCE [LARGE SCALE GENOMIC DNA]</scope>
    <source>
        <strain evidence="8 9">NST_G2</strain>
    </source>
</reference>
<name>A0A183SF10_SCHSO</name>
<feature type="active site" evidence="4">
    <location>
        <position position="272"/>
    </location>
</feature>
<dbReference type="Pfam" id="PF05028">
    <property type="entry name" value="PARG_cat_C"/>
    <property type="match status" value="2"/>
</dbReference>